<accession>A0A4U1B3I2</accession>
<comment type="caution">
    <text evidence="2">The sequence shown here is derived from an EMBL/GenBank/DDBJ whole genome shotgun (WGS) entry which is preliminary data.</text>
</comment>
<dbReference type="AlphaFoldDB" id="A0A4U1B3I2"/>
<keyword evidence="3" id="KW-1185">Reference proteome</keyword>
<feature type="transmembrane region" description="Helical" evidence="1">
    <location>
        <begin position="83"/>
        <end position="105"/>
    </location>
</feature>
<keyword evidence="1" id="KW-0812">Transmembrane</keyword>
<dbReference type="RefSeq" id="WP_136736415.1">
    <property type="nucleotide sequence ID" value="NZ_SWDB01000029.1"/>
</dbReference>
<proteinExistence type="predicted"/>
<feature type="transmembrane region" description="Helical" evidence="1">
    <location>
        <begin position="171"/>
        <end position="191"/>
    </location>
</feature>
<dbReference type="OrthoDB" id="6398332at2"/>
<name>A0A4U1B3I2_9GAMM</name>
<keyword evidence="1" id="KW-0472">Membrane</keyword>
<sequence>MKAYDFKKVLQICLHEWQRVFVTGSGRLTLLTFFGVWVLIFHYPVRTAVELISVSGDAGIIRSMLGDIGFRQLLQWPVAELSVFWFAAMLLLPLTCISLCCDQFASDRQRGTVKFYLLRCRRSEFLIGRFLGYASFFTLLMLSLVIITLVYAWVREPSSLSSGIRQGSDTFIFLTIWMVPFIALANFLNVLLPSGKKVILVTILLYLLLPTLDYLAASKLQINLQTTLALPGLGVFSTMGDTGPSLDQLTRPLLQTVSYLFLSSLIFKLRSLG</sequence>
<dbReference type="EMBL" id="SWDB01000029">
    <property type="protein sequence ID" value="TKB44398.1"/>
    <property type="molecule type" value="Genomic_DNA"/>
</dbReference>
<feature type="transmembrane region" description="Helical" evidence="1">
    <location>
        <begin position="126"/>
        <end position="151"/>
    </location>
</feature>
<protein>
    <recommendedName>
        <fullName evidence="4">ABC transporter permease</fullName>
    </recommendedName>
</protein>
<feature type="transmembrane region" description="Helical" evidence="1">
    <location>
        <begin position="198"/>
        <end position="217"/>
    </location>
</feature>
<evidence type="ECO:0000313" key="2">
    <source>
        <dbReference type="EMBL" id="TKB44398.1"/>
    </source>
</evidence>
<dbReference type="Proteomes" id="UP000307999">
    <property type="component" value="Unassembled WGS sequence"/>
</dbReference>
<keyword evidence="1" id="KW-1133">Transmembrane helix</keyword>
<evidence type="ECO:0000313" key="3">
    <source>
        <dbReference type="Proteomes" id="UP000307999"/>
    </source>
</evidence>
<evidence type="ECO:0000256" key="1">
    <source>
        <dbReference type="SAM" id="Phobius"/>
    </source>
</evidence>
<feature type="transmembrane region" description="Helical" evidence="1">
    <location>
        <begin position="20"/>
        <end position="43"/>
    </location>
</feature>
<gene>
    <name evidence="2" type="ORF">E8M12_12150</name>
</gene>
<evidence type="ECO:0008006" key="4">
    <source>
        <dbReference type="Google" id="ProtNLM"/>
    </source>
</evidence>
<organism evidence="2 3">
    <name type="scientific">Thalassotalea mangrovi</name>
    <dbReference type="NCBI Taxonomy" id="2572245"/>
    <lineage>
        <taxon>Bacteria</taxon>
        <taxon>Pseudomonadati</taxon>
        <taxon>Pseudomonadota</taxon>
        <taxon>Gammaproteobacteria</taxon>
        <taxon>Alteromonadales</taxon>
        <taxon>Colwelliaceae</taxon>
        <taxon>Thalassotalea</taxon>
    </lineage>
</organism>
<reference evidence="2 3" key="1">
    <citation type="submission" date="2019-04" db="EMBL/GenBank/DDBJ databases">
        <title>Thalassotalea guangxiensis sp. nov., isolated from sediment of the coastal wetland.</title>
        <authorList>
            <person name="Zheng S."/>
            <person name="Zhang D."/>
        </authorList>
    </citation>
    <scope>NUCLEOTIDE SEQUENCE [LARGE SCALE GENOMIC DNA]</scope>
    <source>
        <strain evidence="2 3">ZS-4</strain>
    </source>
</reference>